<keyword evidence="1" id="KW-0812">Transmembrane</keyword>
<name>A0AAW1HC51_SAPOF</name>
<keyword evidence="1" id="KW-0472">Membrane</keyword>
<sequence length="119" mass="13455">MRNIQSSSLSFLWFPPLPFPAPYVLAAMAPSIFSSLTLVMDMCLSSLKIRLYTLFILTIGSSISKLVRMLPYLESKPIKNWCTFSSSRSFAIEAAAPQVWSSKMEDSYTDCEINEIRDI</sequence>
<accession>A0AAW1HC51</accession>
<reference evidence="2" key="1">
    <citation type="submission" date="2024-03" db="EMBL/GenBank/DDBJ databases">
        <title>WGS assembly of Saponaria officinalis var. Norfolk2.</title>
        <authorList>
            <person name="Jenkins J."/>
            <person name="Shu S."/>
            <person name="Grimwood J."/>
            <person name="Barry K."/>
            <person name="Goodstein D."/>
            <person name="Schmutz J."/>
            <person name="Leebens-Mack J."/>
            <person name="Osbourn A."/>
        </authorList>
    </citation>
    <scope>NUCLEOTIDE SEQUENCE [LARGE SCALE GENOMIC DNA]</scope>
    <source>
        <strain evidence="2">JIC</strain>
    </source>
</reference>
<evidence type="ECO:0000256" key="1">
    <source>
        <dbReference type="SAM" id="Phobius"/>
    </source>
</evidence>
<organism evidence="2 3">
    <name type="scientific">Saponaria officinalis</name>
    <name type="common">Common soapwort</name>
    <name type="synonym">Lychnis saponaria</name>
    <dbReference type="NCBI Taxonomy" id="3572"/>
    <lineage>
        <taxon>Eukaryota</taxon>
        <taxon>Viridiplantae</taxon>
        <taxon>Streptophyta</taxon>
        <taxon>Embryophyta</taxon>
        <taxon>Tracheophyta</taxon>
        <taxon>Spermatophyta</taxon>
        <taxon>Magnoliopsida</taxon>
        <taxon>eudicotyledons</taxon>
        <taxon>Gunneridae</taxon>
        <taxon>Pentapetalae</taxon>
        <taxon>Caryophyllales</taxon>
        <taxon>Caryophyllaceae</taxon>
        <taxon>Caryophylleae</taxon>
        <taxon>Saponaria</taxon>
    </lineage>
</organism>
<dbReference type="Proteomes" id="UP001443914">
    <property type="component" value="Unassembled WGS sequence"/>
</dbReference>
<keyword evidence="3" id="KW-1185">Reference proteome</keyword>
<gene>
    <name evidence="2" type="ORF">RND81_12G175200</name>
</gene>
<comment type="caution">
    <text evidence="2">The sequence shown here is derived from an EMBL/GenBank/DDBJ whole genome shotgun (WGS) entry which is preliminary data.</text>
</comment>
<evidence type="ECO:0000313" key="3">
    <source>
        <dbReference type="Proteomes" id="UP001443914"/>
    </source>
</evidence>
<evidence type="ECO:0000313" key="2">
    <source>
        <dbReference type="EMBL" id="KAK9673559.1"/>
    </source>
</evidence>
<feature type="transmembrane region" description="Helical" evidence="1">
    <location>
        <begin position="51"/>
        <end position="73"/>
    </location>
</feature>
<dbReference type="AlphaFoldDB" id="A0AAW1HC51"/>
<proteinExistence type="predicted"/>
<dbReference type="EMBL" id="JBDFQZ010000012">
    <property type="protein sequence ID" value="KAK9673559.1"/>
    <property type="molecule type" value="Genomic_DNA"/>
</dbReference>
<protein>
    <submittedName>
        <fullName evidence="2">Uncharacterized protein</fullName>
    </submittedName>
</protein>
<keyword evidence="1" id="KW-1133">Transmembrane helix</keyword>